<feature type="region of interest" description="Disordered" evidence="7">
    <location>
        <begin position="1"/>
        <end position="35"/>
    </location>
</feature>
<evidence type="ECO:0000256" key="6">
    <source>
        <dbReference type="ARBA" id="ARBA00023136"/>
    </source>
</evidence>
<dbReference type="Gene3D" id="3.50.4.10">
    <property type="entry name" value="Hepatocyte Growth Factor"/>
    <property type="match status" value="1"/>
</dbReference>
<name>M9MDC4_PSEA3</name>
<evidence type="ECO:0000256" key="2">
    <source>
        <dbReference type="ARBA" id="ARBA00006462"/>
    </source>
</evidence>
<keyword evidence="3" id="KW-0812">Transmembrane</keyword>
<evidence type="ECO:0000256" key="5">
    <source>
        <dbReference type="ARBA" id="ARBA00022989"/>
    </source>
</evidence>
<proteinExistence type="inferred from homology"/>
<feature type="region of interest" description="Disordered" evidence="7">
    <location>
        <begin position="64"/>
        <end position="89"/>
    </location>
</feature>
<protein>
    <recommendedName>
        <fullName evidence="10">Glycosyltransferase family 31 protein</fullName>
    </recommendedName>
</protein>
<sequence>MRRGAARMTSSYARVPTTDPNAPGPSASSSLSSSPLQHAIATLHPHLDNGDQPYELDEKASFLPTHARPPHRQSHHARSHHPGLSWLSPTKREQTHAILTNAAEMVQRTKTYVLLGVCALLALLLLLDRSTASTAPVAATASASVPTSSMSTAAPRLEDDIVLITKVGSATVHSRLLIHLAEQPLSNVYAPNRLYVSDATMRVGDIELYDALANVSDTIRSLDEFSELRAQLSTLHHGNQDLGAMHDKDGGWKLDKYKFLPMLAEAWRRFPHKQWYVVVEADTFVFWNQLVRWLATLDARRQLMLGHPTFCDYDGESTMFTHGGSGFVLSGALVAQSFGKDADFEHHHDELIQKSAFGDALLSKALYDTPGVTLKELSPDGRERFNSDPPRVLKFHRGNWCEPLLTLHHVTPADTAHLYRFARRIDARLGEHDSVRWGDIWDEFLPDFLRVALLRGGEDGDEGGNGVSISGWQAIEDWDSETTDVATASPEQCQSVCATNEGCVLWQWQDTDSKRKRAGAPAKGLCRWTKEFLRIGVTKPDEPAKTTGWMPARVREWQTENACPGHTSLWQQQPSLHED</sequence>
<keyword evidence="5" id="KW-1133">Transmembrane helix</keyword>
<dbReference type="PANTHER" id="PTHR23033">
    <property type="entry name" value="BETA1,3-GALACTOSYLTRANSFERASE"/>
    <property type="match status" value="1"/>
</dbReference>
<evidence type="ECO:0000256" key="4">
    <source>
        <dbReference type="ARBA" id="ARBA00022968"/>
    </source>
</evidence>
<dbReference type="GO" id="GO:0016020">
    <property type="term" value="C:membrane"/>
    <property type="evidence" value="ECO:0007669"/>
    <property type="project" value="UniProtKB-SubCell"/>
</dbReference>
<dbReference type="Gene3D" id="3.90.550.50">
    <property type="match status" value="1"/>
</dbReference>
<dbReference type="Proteomes" id="UP000011976">
    <property type="component" value="Unassembled WGS sequence"/>
</dbReference>
<evidence type="ECO:0008006" key="10">
    <source>
        <dbReference type="Google" id="ProtNLM"/>
    </source>
</evidence>
<keyword evidence="4" id="KW-0735">Signal-anchor</keyword>
<dbReference type="STRING" id="1151754.M9MDC4"/>
<dbReference type="AlphaFoldDB" id="M9MDC4"/>
<comment type="similarity">
    <text evidence="2">Belongs to the glycosyltransferase 31 family. Beta3-Gal-T subfamily.</text>
</comment>
<dbReference type="OrthoDB" id="414175at2759"/>
<reference evidence="9" key="1">
    <citation type="journal article" date="2013" name="Genome Announc.">
        <title>Genome sequence of the basidiomycetous yeast Pseudozyma antarctica T-34, a producer of the glycolipid biosurfactants mannosylerythritol lipids.</title>
        <authorList>
            <person name="Morita T."/>
            <person name="Koike H."/>
            <person name="Koyama Y."/>
            <person name="Hagiwara H."/>
            <person name="Ito E."/>
            <person name="Fukuoka T."/>
            <person name="Imura T."/>
            <person name="Machida M."/>
            <person name="Kitamoto D."/>
        </authorList>
    </citation>
    <scope>NUCLEOTIDE SEQUENCE [LARGE SCALE GENOMIC DNA]</scope>
    <source>
        <strain evidence="9">T-34</strain>
    </source>
</reference>
<organism evidence="8 9">
    <name type="scientific">Pseudozyma antarctica (strain T-34)</name>
    <name type="common">Yeast</name>
    <name type="synonym">Candida antarctica</name>
    <dbReference type="NCBI Taxonomy" id="1151754"/>
    <lineage>
        <taxon>Eukaryota</taxon>
        <taxon>Fungi</taxon>
        <taxon>Dikarya</taxon>
        <taxon>Basidiomycota</taxon>
        <taxon>Ustilaginomycotina</taxon>
        <taxon>Ustilaginomycetes</taxon>
        <taxon>Ustilaginales</taxon>
        <taxon>Ustilaginaceae</taxon>
        <taxon>Moesziomyces</taxon>
    </lineage>
</organism>
<evidence type="ECO:0000256" key="7">
    <source>
        <dbReference type="SAM" id="MobiDB-lite"/>
    </source>
</evidence>
<dbReference type="PANTHER" id="PTHR23033:SF47">
    <property type="entry name" value="APPLE DOMAIN-CONTAINING PROTEIN-RELATED"/>
    <property type="match status" value="1"/>
</dbReference>
<gene>
    <name evidence="8" type="ORF">PANT_10c00097</name>
</gene>
<evidence type="ECO:0000313" key="9">
    <source>
        <dbReference type="Proteomes" id="UP000011976"/>
    </source>
</evidence>
<comment type="subcellular location">
    <subcellularLocation>
        <location evidence="1">Membrane</location>
        <topology evidence="1">Single-pass type II membrane protein</topology>
    </subcellularLocation>
</comment>
<accession>M9MDC4</accession>
<feature type="compositionally biased region" description="Basic residues" evidence="7">
    <location>
        <begin position="68"/>
        <end position="81"/>
    </location>
</feature>
<evidence type="ECO:0000256" key="3">
    <source>
        <dbReference type="ARBA" id="ARBA00022692"/>
    </source>
</evidence>
<feature type="compositionally biased region" description="Low complexity" evidence="7">
    <location>
        <begin position="24"/>
        <end position="35"/>
    </location>
</feature>
<evidence type="ECO:0000313" key="8">
    <source>
        <dbReference type="EMBL" id="GAC74298.1"/>
    </source>
</evidence>
<dbReference type="EMBL" id="DF196776">
    <property type="protein sequence ID" value="GAC74298.1"/>
    <property type="molecule type" value="Genomic_DNA"/>
</dbReference>
<keyword evidence="6" id="KW-0472">Membrane</keyword>
<dbReference type="InterPro" id="IPR026050">
    <property type="entry name" value="C1GALT1/C1GALT1_chp1"/>
</dbReference>
<evidence type="ECO:0000256" key="1">
    <source>
        <dbReference type="ARBA" id="ARBA00004606"/>
    </source>
</evidence>